<sequence>MPAFPQRYTSTISHWQATNRGRGSLWNHGRHDPLPSEVVDYVIIGAGVTGASLAYQLTRAGAAADGKSVVVLDAKDVASCASGRNGGHIAPRSWELFGPLTTPLEEGGAGLSEEDALDILYFEAEHLEVTAEIIRKEGLDVDLWTGQRLEVFTTDEGVRHNRELMAQFFAAKAKSQKHRHKRVDWELVADSAEARRLTRLPAAKELIRGPAGSWHPHRGTTALLRLALESTSSYCRFFSWAPVARLDQVAGGWALDCGARGSIRAREVVLATNAYTRHLFPEDMARGEGIPAHIIPYRHQACHITPPDSYAGEKALTNSYSVERGPYLIQTPAGGMILGPFSATVIDVFGSKRDMYPIEDDSGTTGKFRNWMAGYCPANFDGWGQEKDGEGVDRVWSGILCHSVDLVPLVGRVLDKPGLWASISYNGHGMAKIVNITRCLAENMRTGVWDERLPRCFEITRARLERAKRAKPFLDEARSEVAAEAKAKL</sequence>
<organism evidence="2 3">
    <name type="scientific">Vanrija albida</name>
    <dbReference type="NCBI Taxonomy" id="181172"/>
    <lineage>
        <taxon>Eukaryota</taxon>
        <taxon>Fungi</taxon>
        <taxon>Dikarya</taxon>
        <taxon>Basidiomycota</taxon>
        <taxon>Agaricomycotina</taxon>
        <taxon>Tremellomycetes</taxon>
        <taxon>Trichosporonales</taxon>
        <taxon>Trichosporonaceae</taxon>
        <taxon>Vanrija</taxon>
    </lineage>
</organism>
<comment type="caution">
    <text evidence="2">The sequence shown here is derived from an EMBL/GenBank/DDBJ whole genome shotgun (WGS) entry which is preliminary data.</text>
</comment>
<evidence type="ECO:0000313" key="3">
    <source>
        <dbReference type="Proteomes" id="UP001565368"/>
    </source>
</evidence>
<proteinExistence type="predicted"/>
<dbReference type="SUPFAM" id="SSF51905">
    <property type="entry name" value="FAD/NAD(P)-binding domain"/>
    <property type="match status" value="1"/>
</dbReference>
<gene>
    <name evidence="2" type="ORF">Q8F55_009204</name>
</gene>
<dbReference type="InterPro" id="IPR006076">
    <property type="entry name" value="FAD-dep_OxRdtase"/>
</dbReference>
<dbReference type="PANTHER" id="PTHR13847">
    <property type="entry name" value="SARCOSINE DEHYDROGENASE-RELATED"/>
    <property type="match status" value="1"/>
</dbReference>
<reference evidence="2 3" key="1">
    <citation type="submission" date="2023-08" db="EMBL/GenBank/DDBJ databases">
        <title>Annotated Genome Sequence of Vanrija albida AlHP1.</title>
        <authorList>
            <person name="Herzog R."/>
        </authorList>
    </citation>
    <scope>NUCLEOTIDE SEQUENCE [LARGE SCALE GENOMIC DNA]</scope>
    <source>
        <strain evidence="2 3">AlHP1</strain>
    </source>
</reference>
<name>A0ABR3PSZ4_9TREE</name>
<evidence type="ECO:0000313" key="2">
    <source>
        <dbReference type="EMBL" id="KAL1405565.1"/>
    </source>
</evidence>
<evidence type="ECO:0000259" key="1">
    <source>
        <dbReference type="Pfam" id="PF01266"/>
    </source>
</evidence>
<dbReference type="PANTHER" id="PTHR13847:SF260">
    <property type="entry name" value="FAD DEPENDENT OXIDOREDUCTASE DOMAIN-CONTAINING PROTEIN"/>
    <property type="match status" value="1"/>
</dbReference>
<dbReference type="InterPro" id="IPR036188">
    <property type="entry name" value="FAD/NAD-bd_sf"/>
</dbReference>
<dbReference type="Proteomes" id="UP001565368">
    <property type="component" value="Unassembled WGS sequence"/>
</dbReference>
<accession>A0ABR3PSZ4</accession>
<dbReference type="EMBL" id="JBBXJM010000007">
    <property type="protein sequence ID" value="KAL1405565.1"/>
    <property type="molecule type" value="Genomic_DNA"/>
</dbReference>
<protein>
    <recommendedName>
        <fullName evidence="1">FAD dependent oxidoreductase domain-containing protein</fullName>
    </recommendedName>
</protein>
<dbReference type="GeneID" id="95990247"/>
<feature type="domain" description="FAD dependent oxidoreductase" evidence="1">
    <location>
        <begin position="40"/>
        <end position="442"/>
    </location>
</feature>
<dbReference type="Gene3D" id="3.30.9.10">
    <property type="entry name" value="D-Amino Acid Oxidase, subunit A, domain 2"/>
    <property type="match status" value="1"/>
</dbReference>
<dbReference type="RefSeq" id="XP_069205509.1">
    <property type="nucleotide sequence ID" value="XM_069357572.1"/>
</dbReference>
<dbReference type="Pfam" id="PF01266">
    <property type="entry name" value="DAO"/>
    <property type="match status" value="1"/>
</dbReference>
<dbReference type="Gene3D" id="3.50.50.60">
    <property type="entry name" value="FAD/NAD(P)-binding domain"/>
    <property type="match status" value="1"/>
</dbReference>
<keyword evidence="3" id="KW-1185">Reference proteome</keyword>